<dbReference type="GO" id="GO:0006627">
    <property type="term" value="P:protein processing involved in protein targeting to mitochondrion"/>
    <property type="evidence" value="ECO:0007669"/>
    <property type="project" value="TreeGrafter"/>
</dbReference>
<dbReference type="Proteomes" id="UP000265663">
    <property type="component" value="Unassembled WGS sequence"/>
</dbReference>
<organism evidence="8 9">
    <name type="scientific">Pyrenophora seminiperda CCB06</name>
    <dbReference type="NCBI Taxonomy" id="1302712"/>
    <lineage>
        <taxon>Eukaryota</taxon>
        <taxon>Fungi</taxon>
        <taxon>Dikarya</taxon>
        <taxon>Ascomycota</taxon>
        <taxon>Pezizomycotina</taxon>
        <taxon>Dothideomycetes</taxon>
        <taxon>Pleosporomycetidae</taxon>
        <taxon>Pleosporales</taxon>
        <taxon>Pleosporineae</taxon>
        <taxon>Pleosporaceae</taxon>
        <taxon>Pyrenophora</taxon>
    </lineage>
</organism>
<dbReference type="OrthoDB" id="9996127at2759"/>
<evidence type="ECO:0000256" key="5">
    <source>
        <dbReference type="ARBA" id="ARBA00023136"/>
    </source>
</evidence>
<dbReference type="InterPro" id="IPR000223">
    <property type="entry name" value="Pept_S26A_signal_pept_1"/>
</dbReference>
<evidence type="ECO:0000313" key="8">
    <source>
        <dbReference type="EMBL" id="RMZ71914.1"/>
    </source>
</evidence>
<keyword evidence="9" id="KW-1185">Reference proteome</keyword>
<dbReference type="GO" id="GO:0006465">
    <property type="term" value="P:signal peptide processing"/>
    <property type="evidence" value="ECO:0007669"/>
    <property type="project" value="InterPro"/>
</dbReference>
<evidence type="ECO:0000259" key="7">
    <source>
        <dbReference type="Pfam" id="PF10502"/>
    </source>
</evidence>
<evidence type="ECO:0000256" key="2">
    <source>
        <dbReference type="ARBA" id="ARBA00022792"/>
    </source>
</evidence>
<dbReference type="InterPro" id="IPR019533">
    <property type="entry name" value="Peptidase_S26"/>
</dbReference>
<dbReference type="Gene3D" id="2.10.109.10">
    <property type="entry name" value="Umud Fragment, subunit A"/>
    <property type="match status" value="1"/>
</dbReference>
<keyword evidence="2" id="KW-0999">Mitochondrion inner membrane</keyword>
<name>A0A3M7MC29_9PLEO</name>
<dbReference type="GO" id="GO:0042720">
    <property type="term" value="C:mitochondrial inner membrane peptidase complex"/>
    <property type="evidence" value="ECO:0007669"/>
    <property type="project" value="TreeGrafter"/>
</dbReference>
<dbReference type="CDD" id="cd06530">
    <property type="entry name" value="S26_SPase_I"/>
    <property type="match status" value="1"/>
</dbReference>
<dbReference type="SUPFAM" id="SSF51306">
    <property type="entry name" value="LexA/Signal peptidase"/>
    <property type="match status" value="1"/>
</dbReference>
<keyword evidence="4" id="KW-0496">Mitochondrion</keyword>
<evidence type="ECO:0000256" key="1">
    <source>
        <dbReference type="ARBA" id="ARBA00004273"/>
    </source>
</evidence>
<sequence>MGIKRIVAVEGDTVFPKRGYALDEGVRVGRLGGLPDGLVDEEDGVDGEEMVGKVVVPYGHVWLEGDNGRSSLDSNYFGPVSRGLIQGVAVRASRGWWFGWRKIVDARGEAERKLASRVVEGTEGEVPAVFLE</sequence>
<dbReference type="PANTHER" id="PTHR12383">
    <property type="entry name" value="PROTEASE FAMILY S26 MITOCHONDRIAL INNER MEMBRANE PROTEASE-RELATED"/>
    <property type="match status" value="1"/>
</dbReference>
<reference evidence="8 9" key="1">
    <citation type="journal article" date="2014" name="PLoS ONE">
        <title>De novo Genome Assembly of the Fungal Plant Pathogen Pyrenophora semeniperda.</title>
        <authorList>
            <person name="Soliai M.M."/>
            <person name="Meyer S.E."/>
            <person name="Udall J.A."/>
            <person name="Elzinga D.E."/>
            <person name="Hermansen R.A."/>
            <person name="Bodily P.M."/>
            <person name="Hart A.A."/>
            <person name="Coleman C.E."/>
        </authorList>
    </citation>
    <scope>NUCLEOTIDE SEQUENCE [LARGE SCALE GENOMIC DNA]</scope>
    <source>
        <strain evidence="8 9">CCB06</strain>
        <tissue evidence="8">Mycelium</tissue>
    </source>
</reference>
<dbReference type="Pfam" id="PF10502">
    <property type="entry name" value="Peptidase_S26"/>
    <property type="match status" value="1"/>
</dbReference>
<evidence type="ECO:0000256" key="4">
    <source>
        <dbReference type="ARBA" id="ARBA00023128"/>
    </source>
</evidence>
<dbReference type="InterPro" id="IPR052064">
    <property type="entry name" value="Mito_IMP1_subunit"/>
</dbReference>
<proteinExistence type="inferred from homology"/>
<evidence type="ECO:0000256" key="6">
    <source>
        <dbReference type="ARBA" id="ARBA00038445"/>
    </source>
</evidence>
<keyword evidence="8" id="KW-0645">Protease</keyword>
<dbReference type="PRINTS" id="PR00727">
    <property type="entry name" value="LEADERPTASE"/>
</dbReference>
<accession>A0A3M7MC29</accession>
<evidence type="ECO:0000256" key="3">
    <source>
        <dbReference type="ARBA" id="ARBA00022801"/>
    </source>
</evidence>
<feature type="domain" description="Peptidase S26" evidence="7">
    <location>
        <begin position="3"/>
        <end position="90"/>
    </location>
</feature>
<protein>
    <submittedName>
        <fullName evidence="8">Mitochondrial inner membrane protease subunit 2</fullName>
    </submittedName>
</protein>
<gene>
    <name evidence="8" type="ORF">GMOD_00009272</name>
</gene>
<keyword evidence="5" id="KW-0472">Membrane</keyword>
<dbReference type="AlphaFoldDB" id="A0A3M7MC29"/>
<comment type="subcellular location">
    <subcellularLocation>
        <location evidence="1">Mitochondrion inner membrane</location>
    </subcellularLocation>
</comment>
<comment type="similarity">
    <text evidence="6">Belongs to the peptidase S26 family. IMP1 subfamily.</text>
</comment>
<dbReference type="EMBL" id="KE747828">
    <property type="protein sequence ID" value="RMZ71914.1"/>
    <property type="molecule type" value="Genomic_DNA"/>
</dbReference>
<dbReference type="GO" id="GO:0004252">
    <property type="term" value="F:serine-type endopeptidase activity"/>
    <property type="evidence" value="ECO:0007669"/>
    <property type="project" value="InterPro"/>
</dbReference>
<evidence type="ECO:0000313" key="9">
    <source>
        <dbReference type="Proteomes" id="UP000265663"/>
    </source>
</evidence>
<dbReference type="PANTHER" id="PTHR12383:SF16">
    <property type="entry name" value="MITOCHONDRIAL INNER MEMBRANE PROTEASE SUBUNIT 1"/>
    <property type="match status" value="1"/>
</dbReference>
<keyword evidence="3" id="KW-0378">Hydrolase</keyword>
<dbReference type="InterPro" id="IPR036286">
    <property type="entry name" value="LexA/Signal_pep-like_sf"/>
</dbReference>